<proteinExistence type="predicted"/>
<sequence length="488" mass="55126">MFSFFSGQPQAPQRVPTDVVVPVGFFDDTIIFRTFVLYTLFVFDDVLDPERLRSSLERVVSRPGWKKLGARLRKNDRGELEHHIPASFSPDRPAVGFDHVNHSDLAVEDHPAASHIPRPPRDGRPALVGDPDKLSDLIYGPEVPTKLDDYIYTDRPQLGLRIVSFKNSTVVVLHWIHLAFDATAKRALLDAWMLALQGREDEIPEPLGPDEYILENVGKNPTEPHVLAQHHVSKPGLVWWALQNSYNLIIRKKEHRMLCMPAEYLERLRVKAVAELAAQAPPDNEKWEVPFLSEGDVLVAWVSRLAISNLPANSERPIAVQQAYQWRPILKDLIPENRPFLSNCVGFLVTLMPAKDVLQKPLSYLASQIRRSIKEQGSREQVEAYTSLIRLDPANRAPPFFGSSSMQLLMFSNWQKANMYGTDLSAAAVTPRSTPLTPSYVQSVQGPYSFSDGIIIVGKDAEGNYWLSGHRGQGLWEMMEKKMQEEVI</sequence>
<dbReference type="EMBL" id="LFMI01000452">
    <property type="protein sequence ID" value="OTA03855.1"/>
    <property type="molecule type" value="Genomic_DNA"/>
</dbReference>
<dbReference type="Gene3D" id="3.30.559.10">
    <property type="entry name" value="Chloramphenicol acetyltransferase-like domain"/>
    <property type="match status" value="2"/>
</dbReference>
<comment type="caution">
    <text evidence="1">The sequence shown here is derived from an EMBL/GenBank/DDBJ whole genome shotgun (WGS) entry which is preliminary data.</text>
</comment>
<name>A0A2H2ZT57_TRIPA</name>
<dbReference type="Proteomes" id="UP000219286">
    <property type="component" value="Unassembled WGS sequence"/>
</dbReference>
<keyword evidence="2" id="KW-1185">Reference proteome</keyword>
<organism evidence="1 2">
    <name type="scientific">Trichoderma parareesei</name>
    <name type="common">Filamentous fungus</name>
    <dbReference type="NCBI Taxonomy" id="858221"/>
    <lineage>
        <taxon>Eukaryota</taxon>
        <taxon>Fungi</taxon>
        <taxon>Dikarya</taxon>
        <taxon>Ascomycota</taxon>
        <taxon>Pezizomycotina</taxon>
        <taxon>Sordariomycetes</taxon>
        <taxon>Hypocreomycetidae</taxon>
        <taxon>Hypocreales</taxon>
        <taxon>Hypocreaceae</taxon>
        <taxon>Trichoderma</taxon>
    </lineage>
</organism>
<dbReference type="InterPro" id="IPR023213">
    <property type="entry name" value="CAT-like_dom_sf"/>
</dbReference>
<evidence type="ECO:0000313" key="1">
    <source>
        <dbReference type="EMBL" id="OTA03855.1"/>
    </source>
</evidence>
<dbReference type="OrthoDB" id="21502at2759"/>
<evidence type="ECO:0000313" key="2">
    <source>
        <dbReference type="Proteomes" id="UP000219286"/>
    </source>
</evidence>
<protein>
    <submittedName>
        <fullName evidence="1">AAA ATPase</fullName>
    </submittedName>
</protein>
<reference evidence="1 2" key="1">
    <citation type="journal article" date="2015" name="Genome Announc.">
        <title>Genome sequence and annotation of Trichoderma parareesei, the ancestor of the cellulase producer Trichoderma reesei.</title>
        <authorList>
            <person name="Yang D."/>
            <person name="Pomraning K."/>
            <person name="Kopchinskiy A."/>
            <person name="Karimi Aghcheh R."/>
            <person name="Atanasova L."/>
            <person name="Chenthamara K."/>
            <person name="Baker S.E."/>
            <person name="Zhang R."/>
            <person name="Shen Q."/>
            <person name="Freitag M."/>
            <person name="Kubicek C.P."/>
            <person name="Druzhinina I.S."/>
        </authorList>
    </citation>
    <scope>NUCLEOTIDE SEQUENCE [LARGE SCALE GENOMIC DNA]</scope>
    <source>
        <strain evidence="1 2">CBS 125925</strain>
    </source>
</reference>
<gene>
    <name evidence="1" type="ORF">A9Z42_0043650</name>
</gene>
<dbReference type="AlphaFoldDB" id="A0A2H2ZT57"/>
<accession>A0A2H2ZT57</accession>